<feature type="domain" description="Histidine kinase/HSP90-like ATPase" evidence="13">
    <location>
        <begin position="28"/>
        <end position="185"/>
    </location>
</feature>
<comment type="subcellular location">
    <subcellularLocation>
        <location evidence="1 10">Cytoplasm</location>
    </subcellularLocation>
</comment>
<organism evidence="14 15">
    <name type="scientific">Mycolicibacter longobardus</name>
    <dbReference type="NCBI Taxonomy" id="1108812"/>
    <lineage>
        <taxon>Bacteria</taxon>
        <taxon>Bacillati</taxon>
        <taxon>Actinomycetota</taxon>
        <taxon>Actinomycetes</taxon>
        <taxon>Mycobacteriales</taxon>
        <taxon>Mycobacteriaceae</taxon>
        <taxon>Mycolicibacter</taxon>
    </lineage>
</organism>
<feature type="binding site" evidence="11">
    <location>
        <position position="175"/>
    </location>
    <ligand>
        <name>ATP</name>
        <dbReference type="ChEBI" id="CHEBI:30616"/>
    </ligand>
</feature>
<evidence type="ECO:0000313" key="14">
    <source>
        <dbReference type="EMBL" id="ORW13101.1"/>
    </source>
</evidence>
<dbReference type="InterPro" id="IPR036890">
    <property type="entry name" value="HATPase_C_sf"/>
</dbReference>
<evidence type="ECO:0000313" key="15">
    <source>
        <dbReference type="Proteomes" id="UP000193866"/>
    </source>
</evidence>
<dbReference type="InterPro" id="IPR001404">
    <property type="entry name" value="Hsp90_fam"/>
</dbReference>
<dbReference type="FunFam" id="3.30.230.80:FF:000002">
    <property type="entry name" value="Molecular chaperone HtpG"/>
    <property type="match status" value="1"/>
</dbReference>
<dbReference type="AlphaFoldDB" id="A0A1X1YQ23"/>
<evidence type="ECO:0000256" key="1">
    <source>
        <dbReference type="ARBA" id="ARBA00004496"/>
    </source>
</evidence>
<feature type="binding site" evidence="11">
    <location>
        <position position="81"/>
    </location>
    <ligand>
        <name>ATP</name>
        <dbReference type="ChEBI" id="CHEBI:30616"/>
    </ligand>
</feature>
<name>A0A1X1YQ23_9MYCO</name>
<dbReference type="Pfam" id="PF00183">
    <property type="entry name" value="HSP90"/>
    <property type="match status" value="1"/>
</dbReference>
<dbReference type="PIRSF" id="PIRSF002583">
    <property type="entry name" value="Hsp90"/>
    <property type="match status" value="1"/>
</dbReference>
<evidence type="ECO:0000256" key="12">
    <source>
        <dbReference type="SAM" id="MobiDB-lite"/>
    </source>
</evidence>
<accession>A0A1X1YQ23</accession>
<dbReference type="Proteomes" id="UP000193866">
    <property type="component" value="Unassembled WGS sequence"/>
</dbReference>
<dbReference type="InterPro" id="IPR003594">
    <property type="entry name" value="HATPase_dom"/>
</dbReference>
<feature type="region of interest" description="A; substrate-binding" evidence="10">
    <location>
        <begin position="1"/>
        <end position="349"/>
    </location>
</feature>
<dbReference type="InterPro" id="IPR020568">
    <property type="entry name" value="Ribosomal_Su5_D2-typ_SF"/>
</dbReference>
<dbReference type="SUPFAM" id="SSF54211">
    <property type="entry name" value="Ribosomal protein S5 domain 2-like"/>
    <property type="match status" value="1"/>
</dbReference>
<keyword evidence="4 10" id="KW-0547">Nucleotide-binding</keyword>
<evidence type="ECO:0000256" key="4">
    <source>
        <dbReference type="ARBA" id="ARBA00022741"/>
    </source>
</evidence>
<evidence type="ECO:0000256" key="8">
    <source>
        <dbReference type="ARBA" id="ARBA00058590"/>
    </source>
</evidence>
<dbReference type="EMBL" id="LQPG01000009">
    <property type="protein sequence ID" value="ORW13101.1"/>
    <property type="molecule type" value="Genomic_DNA"/>
</dbReference>
<feature type="binding site" evidence="11">
    <location>
        <position position="349"/>
    </location>
    <ligand>
        <name>ATP</name>
        <dbReference type="ChEBI" id="CHEBI:30616"/>
    </ligand>
</feature>
<keyword evidence="7 10" id="KW-0143">Chaperone</keyword>
<keyword evidence="15" id="KW-1185">Reference proteome</keyword>
<evidence type="ECO:0000256" key="6">
    <source>
        <dbReference type="ARBA" id="ARBA00023016"/>
    </source>
</evidence>
<feature type="binding site" evidence="11">
    <location>
        <begin position="101"/>
        <end position="102"/>
    </location>
    <ligand>
        <name>ATP</name>
        <dbReference type="ChEBI" id="CHEBI:30616"/>
    </ligand>
</feature>
<evidence type="ECO:0000256" key="3">
    <source>
        <dbReference type="ARBA" id="ARBA00022490"/>
    </source>
</evidence>
<dbReference type="GO" id="GO:0005737">
    <property type="term" value="C:cytoplasm"/>
    <property type="evidence" value="ECO:0007669"/>
    <property type="project" value="UniProtKB-SubCell"/>
</dbReference>
<dbReference type="InterPro" id="IPR020575">
    <property type="entry name" value="Hsp90_N"/>
</dbReference>
<evidence type="ECO:0000256" key="10">
    <source>
        <dbReference type="HAMAP-Rule" id="MF_00505"/>
    </source>
</evidence>
<evidence type="ECO:0000256" key="7">
    <source>
        <dbReference type="ARBA" id="ARBA00023186"/>
    </source>
</evidence>
<dbReference type="SUPFAM" id="SSF110942">
    <property type="entry name" value="HSP90 C-terminal domain"/>
    <property type="match status" value="1"/>
</dbReference>
<dbReference type="Gene3D" id="3.30.565.10">
    <property type="entry name" value="Histidine kinase-like ATPase, C-terminal domain"/>
    <property type="match status" value="1"/>
</dbReference>
<dbReference type="SUPFAM" id="SSF55874">
    <property type="entry name" value="ATPase domain of HSP90 chaperone/DNA topoisomerase II/histidine kinase"/>
    <property type="match status" value="1"/>
</dbReference>
<evidence type="ECO:0000256" key="5">
    <source>
        <dbReference type="ARBA" id="ARBA00022840"/>
    </source>
</evidence>
<comment type="subunit">
    <text evidence="10">Homodimer.</text>
</comment>
<dbReference type="GO" id="GO:0051082">
    <property type="term" value="F:unfolded protein binding"/>
    <property type="evidence" value="ECO:0007669"/>
    <property type="project" value="UniProtKB-UniRule"/>
</dbReference>
<dbReference type="InterPro" id="IPR019805">
    <property type="entry name" value="Heat_shock_protein_90_CS"/>
</dbReference>
<dbReference type="PROSITE" id="PS00298">
    <property type="entry name" value="HSP90"/>
    <property type="match status" value="1"/>
</dbReference>
<dbReference type="CDD" id="cd16927">
    <property type="entry name" value="HATPase_Hsp90-like"/>
    <property type="match status" value="1"/>
</dbReference>
<gene>
    <name evidence="10" type="primary">htpG</name>
    <name evidence="14" type="ORF">AWC16_05130</name>
</gene>
<dbReference type="GO" id="GO:0005524">
    <property type="term" value="F:ATP binding"/>
    <property type="evidence" value="ECO:0007669"/>
    <property type="project" value="UniProtKB-UniRule"/>
</dbReference>
<dbReference type="STRING" id="1108812.AWC16_05130"/>
<dbReference type="RefSeq" id="WP_085263439.1">
    <property type="nucleotide sequence ID" value="NZ_JACKVG010000006.1"/>
</dbReference>
<reference evidence="14 15" key="1">
    <citation type="submission" date="2016-01" db="EMBL/GenBank/DDBJ databases">
        <title>The new phylogeny of the genus Mycobacterium.</title>
        <authorList>
            <person name="Tarcisio F."/>
            <person name="Conor M."/>
            <person name="Antonella G."/>
            <person name="Elisabetta G."/>
            <person name="Giulia F.S."/>
            <person name="Sara T."/>
            <person name="Anna F."/>
            <person name="Clotilde B."/>
            <person name="Roberto B."/>
            <person name="Veronica D.S."/>
            <person name="Fabio R."/>
            <person name="Monica P."/>
            <person name="Olivier J."/>
            <person name="Enrico T."/>
            <person name="Nicola S."/>
        </authorList>
    </citation>
    <scope>NUCLEOTIDE SEQUENCE [LARGE SCALE GENOMIC DNA]</scope>
    <source>
        <strain evidence="14 15">DSM 45394</strain>
    </source>
</reference>
<comment type="similarity">
    <text evidence="2 10">Belongs to the heat shock protein 90 family.</text>
</comment>
<keyword evidence="6 10" id="KW-0346">Stress response</keyword>
<keyword evidence="3 10" id="KW-0963">Cytoplasm</keyword>
<evidence type="ECO:0000256" key="11">
    <source>
        <dbReference type="PIRSR" id="PIRSR002583-1"/>
    </source>
</evidence>
<comment type="caution">
    <text evidence="14">The sequence shown here is derived from an EMBL/GenBank/DDBJ whole genome shotgun (WGS) entry which is preliminary data.</text>
</comment>
<dbReference type="OrthoDB" id="9802640at2"/>
<dbReference type="GO" id="GO:0140662">
    <property type="term" value="F:ATP-dependent protein folding chaperone"/>
    <property type="evidence" value="ECO:0007669"/>
    <property type="project" value="InterPro"/>
</dbReference>
<feature type="binding site" evidence="11">
    <location>
        <position position="39"/>
    </location>
    <ligand>
        <name>ATP</name>
        <dbReference type="ChEBI" id="CHEBI:30616"/>
    </ligand>
</feature>
<dbReference type="SMART" id="SM00387">
    <property type="entry name" value="HATPase_c"/>
    <property type="match status" value="1"/>
</dbReference>
<proteinExistence type="inferred from homology"/>
<dbReference type="NCBIfam" id="NF003555">
    <property type="entry name" value="PRK05218.1"/>
    <property type="match status" value="1"/>
</dbReference>
<dbReference type="FunFam" id="3.30.565.10:FF:000009">
    <property type="entry name" value="Molecular chaperone HtpG"/>
    <property type="match status" value="1"/>
</dbReference>
<sequence>MNARVEQLEFQAEARQLLDLMVHSVYSNKDAFLRELISNASDALDKLRLEAFRNKDLDADTSDLHIEIEVDKAARTLTVRDNGIGMSRDEVVDLIGTLAKSGTAELRQQLREAKNAKASEELIGQFGVGFYSVFMVADRVEMLTHKAGESEAIRWESSGDGTYTIEPVEQAPQGTSITLHLKPEDAEDELHDYTAEWTIRGLVKKYSDFIAWPIRMQVERRTPPAEEGGEETVTVETQTLNSMQALWARPKDEVSEEEYKEFYKHIAHAWDDPLEVIAMKAEGTFEYQALLFIPSHAPFDLFNRDAQVGVQLYVKRVFIMGDCDQLMPEYLRFVKGVVDAADMSLNVSREILQQDRQINAIRRRLTKKVLSTIKELQSQRPEDYRTFWTEFGRVVKEGLLSDFDNQEALLAISSFASTHSDSEPTTLAEYVERMKDGQEQIFYATGESRQQLLKSPHLEAFKAKGYEVLLLTDPVDEVWVNTVPEFAGKPLQSTAKGEVDLDSDEDKTAHEAERKEQAKDFADLMAWLEQTLTDHVKEVRLSTRLTESPACLITDTFEMTPALARIYRANGQEVPVGKRILELNPGHPLVTGLRQAYSERGEDAGLAETAELLYGTALLAEGGALEDPARFAELLADRLARTV</sequence>
<dbReference type="HAMAP" id="MF_00505">
    <property type="entry name" value="HSP90"/>
    <property type="match status" value="1"/>
</dbReference>
<feature type="binding site" evidence="11">
    <location>
        <position position="86"/>
    </location>
    <ligand>
        <name>ATP</name>
        <dbReference type="ChEBI" id="CHEBI:30616"/>
    </ligand>
</feature>
<dbReference type="GO" id="GO:0016887">
    <property type="term" value="F:ATP hydrolysis activity"/>
    <property type="evidence" value="ECO:0007669"/>
    <property type="project" value="InterPro"/>
</dbReference>
<keyword evidence="5 10" id="KW-0067">ATP-binding</keyword>
<feature type="region of interest" description="Disordered" evidence="12">
    <location>
        <begin position="491"/>
        <end position="515"/>
    </location>
</feature>
<evidence type="ECO:0000256" key="9">
    <source>
        <dbReference type="ARBA" id="ARBA00070675"/>
    </source>
</evidence>
<feature type="binding site" evidence="11">
    <location>
        <begin position="125"/>
        <end position="130"/>
    </location>
    <ligand>
        <name>ATP</name>
        <dbReference type="ChEBI" id="CHEBI:30616"/>
    </ligand>
</feature>
<feature type="binding site" evidence="11">
    <location>
        <position position="35"/>
    </location>
    <ligand>
        <name>ATP</name>
        <dbReference type="ChEBI" id="CHEBI:30616"/>
    </ligand>
</feature>
<dbReference type="Pfam" id="PF13589">
    <property type="entry name" value="HATPase_c_3"/>
    <property type="match status" value="1"/>
</dbReference>
<feature type="region of interest" description="C" evidence="10">
    <location>
        <begin position="566"/>
        <end position="643"/>
    </location>
</feature>
<dbReference type="FunFam" id="1.20.120.790:FF:000006">
    <property type="entry name" value="Chaperone protein HtpG"/>
    <property type="match status" value="1"/>
</dbReference>
<feature type="compositionally biased region" description="Basic and acidic residues" evidence="12">
    <location>
        <begin position="506"/>
        <end position="515"/>
    </location>
</feature>
<feature type="region of interest" description="B" evidence="10">
    <location>
        <begin position="350"/>
        <end position="565"/>
    </location>
</feature>
<comment type="function">
    <text evidence="8 10">Molecular chaperone. Has ATPase activity.</text>
</comment>
<dbReference type="Gene3D" id="3.40.50.11260">
    <property type="match status" value="1"/>
</dbReference>
<dbReference type="InterPro" id="IPR037196">
    <property type="entry name" value="HSP90_C"/>
</dbReference>
<evidence type="ECO:0000259" key="13">
    <source>
        <dbReference type="SMART" id="SM00387"/>
    </source>
</evidence>
<protein>
    <recommendedName>
        <fullName evidence="9 10">Chaperone protein HtpG</fullName>
    </recommendedName>
    <alternativeName>
        <fullName evidence="10">Heat shock protein HtpG</fullName>
    </alternativeName>
    <alternativeName>
        <fullName evidence="10">High temperature protein G</fullName>
    </alternativeName>
</protein>
<feature type="binding site" evidence="11">
    <location>
        <position position="100"/>
    </location>
    <ligand>
        <name>ATP</name>
        <dbReference type="ChEBI" id="CHEBI:30616"/>
    </ligand>
</feature>
<dbReference type="Gene3D" id="3.30.230.80">
    <property type="match status" value="1"/>
</dbReference>
<dbReference type="Gene3D" id="1.20.120.790">
    <property type="entry name" value="Heat shock protein 90, C-terminal domain"/>
    <property type="match status" value="1"/>
</dbReference>
<dbReference type="PANTHER" id="PTHR11528">
    <property type="entry name" value="HEAT SHOCK PROTEIN 90 FAMILY MEMBER"/>
    <property type="match status" value="1"/>
</dbReference>
<evidence type="ECO:0000256" key="2">
    <source>
        <dbReference type="ARBA" id="ARBA00008239"/>
    </source>
</evidence>
<dbReference type="PRINTS" id="PR00775">
    <property type="entry name" value="HEATSHOCK90"/>
</dbReference>